<feature type="transmembrane region" description="Helical" evidence="1">
    <location>
        <begin position="33"/>
        <end position="50"/>
    </location>
</feature>
<keyword evidence="2" id="KW-0732">Signal</keyword>
<name>A0A3A9VV19_9ACTN</name>
<dbReference type="EMBL" id="RBDX01000032">
    <property type="protein sequence ID" value="RKN04748.1"/>
    <property type="molecule type" value="Genomic_DNA"/>
</dbReference>
<evidence type="ECO:0000256" key="1">
    <source>
        <dbReference type="SAM" id="Phobius"/>
    </source>
</evidence>
<dbReference type="AlphaFoldDB" id="A0A3A9VV19"/>
<comment type="caution">
    <text evidence="3">The sequence shown here is derived from an EMBL/GenBank/DDBJ whole genome shotgun (WGS) entry which is preliminary data.</text>
</comment>
<gene>
    <name evidence="3" type="ORF">D7319_27360</name>
</gene>
<sequence length="253" mass="25647">MLRGARAAVFSALCVLLAASGHMAMSGDDLPGWALAAAFVAVWAGAVALAGRERGAVAVTAATLITQAFLHGLFSVHGGAPAAPAPDPMAGSAVHRMAGHVLCEPSTADPLSFGEALRVVTDAGLASHVGHVPGGPPTWGGTAAAAPHAMPGGSVGMAALHVLAGLLSAVWLRHGERAVFRLLRWAALRVLVPLLRVAFPRCPAPAPRAAVGRERRGGTPRQPLLARRVGSRAPPSPFAVLVTARCHGRVAPA</sequence>
<dbReference type="Proteomes" id="UP000275024">
    <property type="component" value="Unassembled WGS sequence"/>
</dbReference>
<evidence type="ECO:0000256" key="2">
    <source>
        <dbReference type="SAM" id="SignalP"/>
    </source>
</evidence>
<organism evidence="3 4">
    <name type="scientific">Streptomyces radicis</name>
    <dbReference type="NCBI Taxonomy" id="1750517"/>
    <lineage>
        <taxon>Bacteria</taxon>
        <taxon>Bacillati</taxon>
        <taxon>Actinomycetota</taxon>
        <taxon>Actinomycetes</taxon>
        <taxon>Kitasatosporales</taxon>
        <taxon>Streptomycetaceae</taxon>
        <taxon>Streptomyces</taxon>
    </lineage>
</organism>
<keyword evidence="1" id="KW-0472">Membrane</keyword>
<accession>A0A3A9VV19</accession>
<evidence type="ECO:0008006" key="5">
    <source>
        <dbReference type="Google" id="ProtNLM"/>
    </source>
</evidence>
<reference evidence="3 4" key="1">
    <citation type="submission" date="2018-09" db="EMBL/GenBank/DDBJ databases">
        <title>Streptomyces sp. nov. DS1-2, an endophytic actinomycete isolated from roots of Dendrobium scabrilingue.</title>
        <authorList>
            <person name="Kuncharoen N."/>
            <person name="Kudo T."/>
            <person name="Ohkuma M."/>
            <person name="Yuki M."/>
            <person name="Tanasupawat S."/>
        </authorList>
    </citation>
    <scope>NUCLEOTIDE SEQUENCE [LARGE SCALE GENOMIC DNA]</scope>
    <source>
        <strain evidence="3 4">AZ1-7</strain>
    </source>
</reference>
<evidence type="ECO:0000313" key="4">
    <source>
        <dbReference type="Proteomes" id="UP000275024"/>
    </source>
</evidence>
<feature type="chain" id="PRO_5017234595" description="PE-PGRS family protein" evidence="2">
    <location>
        <begin position="25"/>
        <end position="253"/>
    </location>
</feature>
<feature type="transmembrane region" description="Helical" evidence="1">
    <location>
        <begin position="57"/>
        <end position="76"/>
    </location>
</feature>
<keyword evidence="1" id="KW-0812">Transmembrane</keyword>
<keyword evidence="1" id="KW-1133">Transmembrane helix</keyword>
<evidence type="ECO:0000313" key="3">
    <source>
        <dbReference type="EMBL" id="RKN04748.1"/>
    </source>
</evidence>
<proteinExistence type="predicted"/>
<feature type="transmembrane region" description="Helical" evidence="1">
    <location>
        <begin position="155"/>
        <end position="172"/>
    </location>
</feature>
<feature type="signal peptide" evidence="2">
    <location>
        <begin position="1"/>
        <end position="24"/>
    </location>
</feature>
<protein>
    <recommendedName>
        <fullName evidence="5">PE-PGRS family protein</fullName>
    </recommendedName>
</protein>